<reference evidence="2" key="1">
    <citation type="submission" date="2019-12" db="EMBL/GenBank/DDBJ databases">
        <title>Comparative genomics gives insights into the taxonomy of the Azoarcus-Aromatoleum group and reveals separate origins of nif in the plant-associated Azoarcus and non-plant-associated Aromatoleum sub-groups.</title>
        <authorList>
            <person name="Lafos M."/>
            <person name="Maluk M."/>
            <person name="Batista M."/>
            <person name="Junghare M."/>
            <person name="Carmona M."/>
            <person name="Faoro H."/>
            <person name="Cruz L.M."/>
            <person name="Battistoni F."/>
            <person name="De Souza E."/>
            <person name="Pedrosa F."/>
            <person name="Chen W.-M."/>
            <person name="Poole P.S."/>
            <person name="Dixon R.A."/>
            <person name="James E.K."/>
        </authorList>
    </citation>
    <scope>NUCLEOTIDE SEQUENCE</scope>
    <source>
        <strain evidence="2">U120</strain>
    </source>
</reference>
<dbReference type="RefSeq" id="WP_169198335.1">
    <property type="nucleotide sequence ID" value="NZ_WTVH02000008.1"/>
</dbReference>
<proteinExistence type="predicted"/>
<protein>
    <submittedName>
        <fullName evidence="2">AAA family ATPase</fullName>
    </submittedName>
</protein>
<feature type="domain" description="Endonuclease GajA/Old nuclease/RecF-like AAA" evidence="1">
    <location>
        <begin position="20"/>
        <end position="105"/>
    </location>
</feature>
<comment type="caution">
    <text evidence="2">The sequence shown here is derived from an EMBL/GenBank/DDBJ whole genome shotgun (WGS) entry which is preliminary data.</text>
</comment>
<evidence type="ECO:0000313" key="2">
    <source>
        <dbReference type="EMBL" id="NMF93044.1"/>
    </source>
</evidence>
<dbReference type="InterPro" id="IPR041685">
    <property type="entry name" value="AAA_GajA/Old/RecF-like"/>
</dbReference>
<sequence>MRKLAGGRYEVDAEGNISFTPYKKQRAKGGDMPTLDLHLTSSTVKSLFGLWFYLEHQAQPGDVLMIDEPELNLHPTNQRQIARLIARLVNAGLHVVASTHSDYFVREINSMIMLGRPHPEHERLMKLGSFLPDEVLTPGKVCAYLVDQRELRPMEVTSDEGIIAMTFDTEIHSLNETSDEIYYAYRDIEIAGQGEGAGE</sequence>
<dbReference type="Proteomes" id="UP000601990">
    <property type="component" value="Unassembled WGS sequence"/>
</dbReference>
<dbReference type="InterPro" id="IPR027417">
    <property type="entry name" value="P-loop_NTPase"/>
</dbReference>
<dbReference type="Pfam" id="PF13175">
    <property type="entry name" value="AAA_15"/>
    <property type="match status" value="1"/>
</dbReference>
<name>A0ABX1N1X5_9RHOO</name>
<dbReference type="Gene3D" id="3.40.50.300">
    <property type="entry name" value="P-loop containing nucleotide triphosphate hydrolases"/>
    <property type="match status" value="1"/>
</dbReference>
<evidence type="ECO:0000259" key="1">
    <source>
        <dbReference type="Pfam" id="PF13175"/>
    </source>
</evidence>
<dbReference type="PANTHER" id="PTHR43581:SF2">
    <property type="entry name" value="EXCINUCLEASE ATPASE SUBUNIT"/>
    <property type="match status" value="1"/>
</dbReference>
<evidence type="ECO:0000313" key="3">
    <source>
        <dbReference type="Proteomes" id="UP000601990"/>
    </source>
</evidence>
<accession>A0ABX1N1X5</accession>
<gene>
    <name evidence="2" type="ORF">GO608_06850</name>
</gene>
<dbReference type="PANTHER" id="PTHR43581">
    <property type="entry name" value="ATP/GTP PHOSPHATASE"/>
    <property type="match status" value="1"/>
</dbReference>
<organism evidence="2 3">
    <name type="scientific">Aromatoleum buckelii</name>
    <dbReference type="NCBI Taxonomy" id="200254"/>
    <lineage>
        <taxon>Bacteria</taxon>
        <taxon>Pseudomonadati</taxon>
        <taxon>Pseudomonadota</taxon>
        <taxon>Betaproteobacteria</taxon>
        <taxon>Rhodocyclales</taxon>
        <taxon>Rhodocyclaceae</taxon>
        <taxon>Aromatoleum</taxon>
    </lineage>
</organism>
<keyword evidence="3" id="KW-1185">Reference proteome</keyword>
<dbReference type="SUPFAM" id="SSF52540">
    <property type="entry name" value="P-loop containing nucleoside triphosphate hydrolases"/>
    <property type="match status" value="1"/>
</dbReference>
<dbReference type="InterPro" id="IPR051396">
    <property type="entry name" value="Bact_Antivir_Def_Nuclease"/>
</dbReference>
<dbReference type="EMBL" id="WTVH01000010">
    <property type="protein sequence ID" value="NMF93044.1"/>
    <property type="molecule type" value="Genomic_DNA"/>
</dbReference>